<organism evidence="17 18">
    <name type="scientific">Porites lobata</name>
    <dbReference type="NCBI Taxonomy" id="104759"/>
    <lineage>
        <taxon>Eukaryota</taxon>
        <taxon>Metazoa</taxon>
        <taxon>Cnidaria</taxon>
        <taxon>Anthozoa</taxon>
        <taxon>Hexacorallia</taxon>
        <taxon>Scleractinia</taxon>
        <taxon>Fungiina</taxon>
        <taxon>Poritidae</taxon>
        <taxon>Porites</taxon>
    </lineage>
</organism>
<comment type="function">
    <text evidence="2">Extracellular metalloprotease that contributes to pathogenicity.</text>
</comment>
<keyword evidence="18" id="KW-1185">Reference proteome</keyword>
<dbReference type="SMART" id="SM00631">
    <property type="entry name" value="Zn_pept"/>
    <property type="match status" value="2"/>
</dbReference>
<evidence type="ECO:0000256" key="11">
    <source>
        <dbReference type="ARBA" id="ARBA00023049"/>
    </source>
</evidence>
<reference evidence="17 18" key="1">
    <citation type="submission" date="2022-05" db="EMBL/GenBank/DDBJ databases">
        <authorList>
            <consortium name="Genoscope - CEA"/>
            <person name="William W."/>
        </authorList>
    </citation>
    <scope>NUCLEOTIDE SEQUENCE [LARGE SCALE GENOMIC DNA]</scope>
</reference>
<proteinExistence type="inferred from homology"/>
<dbReference type="Pfam" id="PF00246">
    <property type="entry name" value="Peptidase_M14"/>
    <property type="match status" value="2"/>
</dbReference>
<dbReference type="PROSITE" id="PS00133">
    <property type="entry name" value="CARBOXYPEPT_ZN_2"/>
    <property type="match status" value="1"/>
</dbReference>
<dbReference type="CDD" id="cd03860">
    <property type="entry name" value="M14_CP_A-B_like"/>
    <property type="match status" value="2"/>
</dbReference>
<evidence type="ECO:0000256" key="4">
    <source>
        <dbReference type="ARBA" id="ARBA00022645"/>
    </source>
</evidence>
<feature type="domain" description="Peptidase M14" evidence="16">
    <location>
        <begin position="110"/>
        <end position="410"/>
    </location>
</feature>
<keyword evidence="7 15" id="KW-0732">Signal</keyword>
<dbReference type="Gene3D" id="3.30.70.340">
    <property type="entry name" value="Metallocarboxypeptidase-like"/>
    <property type="match status" value="1"/>
</dbReference>
<dbReference type="PANTHER" id="PTHR11705">
    <property type="entry name" value="PROTEASE FAMILY M14 CARBOXYPEPTIDASE A,B"/>
    <property type="match status" value="1"/>
</dbReference>
<dbReference type="PANTHER" id="PTHR11705:SF143">
    <property type="entry name" value="SLL0236 PROTEIN"/>
    <property type="match status" value="1"/>
</dbReference>
<keyword evidence="4" id="KW-0121">Carboxypeptidase</keyword>
<dbReference type="SUPFAM" id="SSF53187">
    <property type="entry name" value="Zn-dependent exopeptidases"/>
    <property type="match status" value="2"/>
</dbReference>
<comment type="caution">
    <text evidence="17">The sequence shown here is derived from an EMBL/GenBank/DDBJ whole genome shotgun (WGS) entry which is preliminary data.</text>
</comment>
<gene>
    <name evidence="17" type="ORF">PLOB_00023888</name>
</gene>
<keyword evidence="8" id="KW-0378">Hydrolase</keyword>
<feature type="domain" description="Peptidase M14" evidence="16">
    <location>
        <begin position="495"/>
        <end position="793"/>
    </location>
</feature>
<accession>A0ABN8RRW7</accession>
<evidence type="ECO:0000256" key="14">
    <source>
        <dbReference type="PROSITE-ProRule" id="PRU01379"/>
    </source>
</evidence>
<dbReference type="InterPro" id="IPR003146">
    <property type="entry name" value="M14A_act_pep"/>
</dbReference>
<evidence type="ECO:0000313" key="18">
    <source>
        <dbReference type="Proteomes" id="UP001159405"/>
    </source>
</evidence>
<keyword evidence="6" id="KW-0479">Metal-binding</keyword>
<dbReference type="InterPro" id="IPR057247">
    <property type="entry name" value="CARBOXYPEPT_ZN_2"/>
</dbReference>
<keyword evidence="5" id="KW-0645">Protease</keyword>
<evidence type="ECO:0000256" key="6">
    <source>
        <dbReference type="ARBA" id="ARBA00022723"/>
    </source>
</evidence>
<keyword evidence="11" id="KW-0482">Metalloprotease</keyword>
<evidence type="ECO:0000256" key="5">
    <source>
        <dbReference type="ARBA" id="ARBA00022670"/>
    </source>
</evidence>
<evidence type="ECO:0000313" key="17">
    <source>
        <dbReference type="EMBL" id="CAH3180799.1"/>
    </source>
</evidence>
<evidence type="ECO:0000256" key="15">
    <source>
        <dbReference type="SAM" id="SignalP"/>
    </source>
</evidence>
<comment type="cofactor">
    <cofactor evidence="1">
        <name>Zn(2+)</name>
        <dbReference type="ChEBI" id="CHEBI:29105"/>
    </cofactor>
</comment>
<sequence length="797" mass="92507">MWWLPVYILTFQQVFFAESEKVIRSTPSLEAHLEFLHGLEGQGIKIDFWTEPSKLFQPVDIEVADEDFGTLSSLLDDNGIAFTIQIDDVQKLIEEELQPVYVRSGSWHSEYHNLEEIHSKLYEVQRRYRSMASVESLGSSHEKKDMLAIKIRGRHSSRKPVFFIQCGIHAREWVSPATCMYIIDQMTQRYRTDDSVTQLLDKIDFVILPVFNVDGYSYTWIDPRNRRYRLWRKNRRPHERYGCHGVDLNRNWGYGWGGAGASWRPCDSTFRGSKAFSEVETRNVRRYLERLQELKGFIDFHAYSQMWFIPWGYTARDTADHEEQMRVARIASEAITRKHGTRFQYGSSAALLYAASGGSEDWTYGQLGVKYSFSVELRDTGRYGFLLPKEQIIPTGEETFEGLKALVKAMCVLRTDSLCSLPSYENQDMKNENLRLPLIHRFLLFLVFLLDHVNAKNFTGLGLEFSVQISEVQSVIEQQKGNHGTKQRLKSWSEKYHQLDEILTLLRETADKYKRRVRLFSVGTSYEGRRLFAVKIKANQDIAKPLVFINCGIHAREWVSPATCMYVIEQLISRYPDDDSVREVLNKVDFVILPVLNVDGYVYTWEKDRMWRKNRSRQHGSKCVGVDLNRNWGFHWGVRGASSDPCSEAFHGEEPLSEKEVQSVARFLESQKKRLVGYLDIHSYGQMLLFPWGYTKEQTKDHIEMERVAMAMANAIKSRGGYNTSYIFGQASHILYKESGTTKDYIYGHLNVKYTFSMELRDTGKYGFLLPPRLIEPTAKEAFEGIKAMVENIKLDK</sequence>
<dbReference type="EMBL" id="CALNXK010000283">
    <property type="protein sequence ID" value="CAH3180799.1"/>
    <property type="molecule type" value="Genomic_DNA"/>
</dbReference>
<evidence type="ECO:0000256" key="3">
    <source>
        <dbReference type="ARBA" id="ARBA00005988"/>
    </source>
</evidence>
<evidence type="ECO:0000256" key="8">
    <source>
        <dbReference type="ARBA" id="ARBA00022801"/>
    </source>
</evidence>
<protein>
    <recommendedName>
        <fullName evidence="16">Peptidase M14 domain-containing protein</fullName>
    </recommendedName>
</protein>
<evidence type="ECO:0000256" key="13">
    <source>
        <dbReference type="ARBA" id="ARBA00023157"/>
    </source>
</evidence>
<feature type="active site" description="Proton donor/acceptor" evidence="14">
    <location>
        <position position="759"/>
    </location>
</feature>
<keyword evidence="10" id="KW-0843">Virulence</keyword>
<keyword evidence="12" id="KW-0865">Zymogen</keyword>
<dbReference type="InterPro" id="IPR057246">
    <property type="entry name" value="CARBOXYPEPT_ZN_1"/>
</dbReference>
<dbReference type="SUPFAM" id="SSF54897">
    <property type="entry name" value="Protease propeptides/inhibitors"/>
    <property type="match status" value="1"/>
</dbReference>
<evidence type="ECO:0000256" key="12">
    <source>
        <dbReference type="ARBA" id="ARBA00023145"/>
    </source>
</evidence>
<keyword evidence="13" id="KW-1015">Disulfide bond</keyword>
<feature type="active site" description="Proton donor/acceptor" evidence="14">
    <location>
        <position position="376"/>
    </location>
</feature>
<dbReference type="PROSITE" id="PS00132">
    <property type="entry name" value="CARBOXYPEPT_ZN_1"/>
    <property type="match status" value="2"/>
</dbReference>
<evidence type="ECO:0000256" key="1">
    <source>
        <dbReference type="ARBA" id="ARBA00001947"/>
    </source>
</evidence>
<dbReference type="Pfam" id="PF02244">
    <property type="entry name" value="Propep_M14"/>
    <property type="match status" value="1"/>
</dbReference>
<dbReference type="PRINTS" id="PR00765">
    <property type="entry name" value="CRBOXYPTASEA"/>
</dbReference>
<feature type="chain" id="PRO_5046216489" description="Peptidase M14 domain-containing protein" evidence="15">
    <location>
        <begin position="20"/>
        <end position="797"/>
    </location>
</feature>
<evidence type="ECO:0000259" key="16">
    <source>
        <dbReference type="PROSITE" id="PS52035"/>
    </source>
</evidence>
<evidence type="ECO:0000256" key="10">
    <source>
        <dbReference type="ARBA" id="ARBA00023026"/>
    </source>
</evidence>
<dbReference type="PROSITE" id="PS52035">
    <property type="entry name" value="PEPTIDASE_M14"/>
    <property type="match status" value="2"/>
</dbReference>
<comment type="similarity">
    <text evidence="3 14">Belongs to the peptidase M14 family.</text>
</comment>
<evidence type="ECO:0000256" key="2">
    <source>
        <dbReference type="ARBA" id="ARBA00003091"/>
    </source>
</evidence>
<dbReference type="Gene3D" id="3.40.630.10">
    <property type="entry name" value="Zn peptidases"/>
    <property type="match status" value="2"/>
</dbReference>
<evidence type="ECO:0000256" key="7">
    <source>
        <dbReference type="ARBA" id="ARBA00022729"/>
    </source>
</evidence>
<name>A0ABN8RRW7_9CNID</name>
<dbReference type="InterPro" id="IPR000834">
    <property type="entry name" value="Peptidase_M14"/>
</dbReference>
<dbReference type="Proteomes" id="UP001159405">
    <property type="component" value="Unassembled WGS sequence"/>
</dbReference>
<dbReference type="InterPro" id="IPR036990">
    <property type="entry name" value="M14A-like_propep"/>
</dbReference>
<keyword evidence="9" id="KW-0862">Zinc</keyword>
<evidence type="ECO:0000256" key="9">
    <source>
        <dbReference type="ARBA" id="ARBA00022833"/>
    </source>
</evidence>
<feature type="signal peptide" evidence="15">
    <location>
        <begin position="1"/>
        <end position="19"/>
    </location>
</feature>